<sequence length="87" mass="10141">MLNRLQHSGHHYFDTIHEKLFAGNNSTMILKQYCNYPALFPVPHQYRFGNIPLMPGDTLPSRRQCMPSLVLQLFVVLWYRAGAIHVE</sequence>
<gene>
    <name evidence="1" type="ORF">SAMN05444358_11012</name>
</gene>
<dbReference type="AlphaFoldDB" id="A0A1H3E1C3"/>
<reference evidence="2" key="1">
    <citation type="submission" date="2016-10" db="EMBL/GenBank/DDBJ databases">
        <authorList>
            <person name="Varghese N."/>
            <person name="Submissions S."/>
        </authorList>
    </citation>
    <scope>NUCLEOTIDE SEQUENCE [LARGE SCALE GENOMIC DNA]</scope>
    <source>
        <strain evidence="2">DSM 27839</strain>
    </source>
</reference>
<proteinExistence type="predicted"/>
<protein>
    <submittedName>
        <fullName evidence="1">Uncharacterized protein</fullName>
    </submittedName>
</protein>
<accession>A0A1H3E1C3</accession>
<evidence type="ECO:0000313" key="1">
    <source>
        <dbReference type="EMBL" id="SDX72466.1"/>
    </source>
</evidence>
<keyword evidence="2" id="KW-1185">Reference proteome</keyword>
<dbReference type="EMBL" id="FNNP01000010">
    <property type="protein sequence ID" value="SDX72466.1"/>
    <property type="molecule type" value="Genomic_DNA"/>
</dbReference>
<evidence type="ECO:0000313" key="2">
    <source>
        <dbReference type="Proteomes" id="UP000183400"/>
    </source>
</evidence>
<name>A0A1H3E1C3_9RHOB</name>
<dbReference type="Proteomes" id="UP000183400">
    <property type="component" value="Unassembled WGS sequence"/>
</dbReference>
<organism evidence="1 2">
    <name type="scientific">Ruegeria halocynthiae</name>
    <dbReference type="NCBI Taxonomy" id="985054"/>
    <lineage>
        <taxon>Bacteria</taxon>
        <taxon>Pseudomonadati</taxon>
        <taxon>Pseudomonadota</taxon>
        <taxon>Alphaproteobacteria</taxon>
        <taxon>Rhodobacterales</taxon>
        <taxon>Roseobacteraceae</taxon>
        <taxon>Ruegeria</taxon>
    </lineage>
</organism>
<dbReference type="STRING" id="985054.SAMN05444358_11012"/>